<dbReference type="GO" id="GO:0003677">
    <property type="term" value="F:DNA binding"/>
    <property type="evidence" value="ECO:0007669"/>
    <property type="project" value="UniProtKB-UniRule"/>
</dbReference>
<reference evidence="5 6" key="1">
    <citation type="submission" date="2019-09" db="EMBL/GenBank/DDBJ databases">
        <title>Bird 10,000 Genomes (B10K) Project - Family phase.</title>
        <authorList>
            <person name="Zhang G."/>
        </authorList>
    </citation>
    <scope>NUCLEOTIDE SEQUENCE [LARGE SCALE GENOMIC DNA]</scope>
    <source>
        <strain evidence="5">B10K-DU-002-35</strain>
        <tissue evidence="5">Muscle</tissue>
    </source>
</reference>
<dbReference type="GO" id="GO:0006357">
    <property type="term" value="P:regulation of transcription by RNA polymerase II"/>
    <property type="evidence" value="ECO:0007669"/>
    <property type="project" value="TreeGrafter"/>
</dbReference>
<proteinExistence type="predicted"/>
<dbReference type="PANTHER" id="PTHR48112:SF22">
    <property type="entry name" value="MITOCHONDRIAL TRANSCRIPTION FACTOR A, ISOFORM B"/>
    <property type="match status" value="1"/>
</dbReference>
<keyword evidence="2" id="KW-0539">Nucleus</keyword>
<feature type="non-terminal residue" evidence="5">
    <location>
        <position position="1"/>
    </location>
</feature>
<name>A0A7L1NBU1_RHICY</name>
<evidence type="ECO:0000256" key="2">
    <source>
        <dbReference type="PROSITE-ProRule" id="PRU00267"/>
    </source>
</evidence>
<evidence type="ECO:0000313" key="5">
    <source>
        <dbReference type="EMBL" id="NXN97268.1"/>
    </source>
</evidence>
<dbReference type="SMART" id="SM00398">
    <property type="entry name" value="HMG"/>
    <property type="match status" value="2"/>
</dbReference>
<comment type="caution">
    <text evidence="5">The sequence shown here is derived from an EMBL/GenBank/DDBJ whole genome shotgun (WGS) entry which is preliminary data.</text>
</comment>
<feature type="coiled-coil region" evidence="3">
    <location>
        <begin position="66"/>
        <end position="105"/>
    </location>
</feature>
<dbReference type="Pfam" id="PF00505">
    <property type="entry name" value="HMG_box"/>
    <property type="match status" value="1"/>
</dbReference>
<keyword evidence="6" id="KW-1185">Reference proteome</keyword>
<organism evidence="5 6">
    <name type="scientific">Rhinopomastus cyanomelas</name>
    <name type="common">Common scimitarbill</name>
    <dbReference type="NCBI Taxonomy" id="113115"/>
    <lineage>
        <taxon>Eukaryota</taxon>
        <taxon>Metazoa</taxon>
        <taxon>Chordata</taxon>
        <taxon>Craniata</taxon>
        <taxon>Vertebrata</taxon>
        <taxon>Euteleostomi</taxon>
        <taxon>Archelosauria</taxon>
        <taxon>Archosauria</taxon>
        <taxon>Dinosauria</taxon>
        <taxon>Saurischia</taxon>
        <taxon>Theropoda</taxon>
        <taxon>Coelurosauria</taxon>
        <taxon>Aves</taxon>
        <taxon>Neognathae</taxon>
        <taxon>Neoaves</taxon>
        <taxon>Telluraves</taxon>
        <taxon>Coraciimorphae</taxon>
        <taxon>Bucerotiformes</taxon>
        <taxon>Rhinopomastidae</taxon>
        <taxon>Rhinopomastus</taxon>
    </lineage>
</organism>
<dbReference type="SUPFAM" id="SSF47095">
    <property type="entry name" value="HMG-box"/>
    <property type="match status" value="2"/>
</dbReference>
<gene>
    <name evidence="5" type="primary">Tfam</name>
    <name evidence="5" type="ORF">RHICYA_R03987</name>
</gene>
<dbReference type="GO" id="GO:0005634">
    <property type="term" value="C:nucleus"/>
    <property type="evidence" value="ECO:0007669"/>
    <property type="project" value="UniProtKB-UniRule"/>
</dbReference>
<dbReference type="Pfam" id="PF09011">
    <property type="entry name" value="HMG_box_2"/>
    <property type="match status" value="1"/>
</dbReference>
<dbReference type="InterPro" id="IPR050342">
    <property type="entry name" value="HMGB"/>
</dbReference>
<dbReference type="Gene3D" id="1.10.30.10">
    <property type="entry name" value="High mobility group box domain"/>
    <property type="match status" value="2"/>
</dbReference>
<evidence type="ECO:0000256" key="1">
    <source>
        <dbReference type="ARBA" id="ARBA00023125"/>
    </source>
</evidence>
<dbReference type="InterPro" id="IPR036910">
    <property type="entry name" value="HMG_box_dom_sf"/>
</dbReference>
<feature type="DNA-binding region" description="HMG box" evidence="2">
    <location>
        <begin position="114"/>
        <end position="178"/>
    </location>
</feature>
<dbReference type="Proteomes" id="UP000565785">
    <property type="component" value="Unassembled WGS sequence"/>
</dbReference>
<evidence type="ECO:0000259" key="4">
    <source>
        <dbReference type="PROSITE" id="PS50118"/>
    </source>
</evidence>
<dbReference type="InterPro" id="IPR009071">
    <property type="entry name" value="HMG_box_dom"/>
</dbReference>
<accession>A0A7L1NBU1</accession>
<dbReference type="AlphaFoldDB" id="A0A7L1NBU1"/>
<feature type="non-terminal residue" evidence="5">
    <location>
        <position position="203"/>
    </location>
</feature>
<keyword evidence="1 2" id="KW-0238">DNA-binding</keyword>
<dbReference type="EMBL" id="VXBP01004872">
    <property type="protein sequence ID" value="NXN97268.1"/>
    <property type="molecule type" value="Genomic_DNA"/>
</dbReference>
<feature type="domain" description="HMG box" evidence="4">
    <location>
        <begin position="114"/>
        <end position="178"/>
    </location>
</feature>
<protein>
    <submittedName>
        <fullName evidence="5">TFAM factor</fullName>
    </submittedName>
</protein>
<keyword evidence="3" id="KW-0175">Coiled coil</keyword>
<evidence type="ECO:0000313" key="6">
    <source>
        <dbReference type="Proteomes" id="UP000565785"/>
    </source>
</evidence>
<sequence>RGLSSVERPKRPMTAYIRFVKDYRSEFKQKNPEADSRELVKKLAGAWNELPASQKQVYEEAEKTDRQRYRNQLAVYKAQLTHAQATAWEEEKKKQRAKRKSLKAKKELIALGKPKRPRSSFNMFMSEHFQESEGISAVAKLKQLLNAWQKMSTLQKQPYLQLAEDDKIRYANEIKLWEARMLELGRNDLVRSKNIKKKIKSEE</sequence>
<dbReference type="PROSITE" id="PS50118">
    <property type="entry name" value="HMG_BOX_2"/>
    <property type="match status" value="2"/>
</dbReference>
<evidence type="ECO:0000256" key="3">
    <source>
        <dbReference type="SAM" id="Coils"/>
    </source>
</evidence>
<dbReference type="PANTHER" id="PTHR48112">
    <property type="entry name" value="HIGH MOBILITY GROUP PROTEIN DSP1"/>
    <property type="match status" value="1"/>
</dbReference>
<feature type="DNA-binding region" description="HMG box" evidence="2">
    <location>
        <begin position="9"/>
        <end position="77"/>
    </location>
</feature>
<feature type="domain" description="HMG box" evidence="4">
    <location>
        <begin position="9"/>
        <end position="77"/>
    </location>
</feature>
<dbReference type="OrthoDB" id="5550281at2759"/>